<gene>
    <name evidence="1" type="ORF">EDD30_6608</name>
</gene>
<evidence type="ECO:0000313" key="1">
    <source>
        <dbReference type="EMBL" id="ROP33598.1"/>
    </source>
</evidence>
<dbReference type="AlphaFoldDB" id="A0A3N1GTT0"/>
<dbReference type="Proteomes" id="UP000271683">
    <property type="component" value="Unassembled WGS sequence"/>
</dbReference>
<sequence>MSAPPGTRIVHGEGMFGWLANASVQRILTEAGVDLARLENVSEGPGRGRVRRCLSRRLTLDRAGVTRTIPHGALPENYDECSGSALENYRA</sequence>
<protein>
    <submittedName>
        <fullName evidence="1">Uncharacterized protein</fullName>
    </submittedName>
</protein>
<name>A0A3N1GTT0_9ACTN</name>
<evidence type="ECO:0000313" key="2">
    <source>
        <dbReference type="Proteomes" id="UP000271683"/>
    </source>
</evidence>
<organism evidence="1 2">
    <name type="scientific">Couchioplanes caeruleus</name>
    <dbReference type="NCBI Taxonomy" id="56438"/>
    <lineage>
        <taxon>Bacteria</taxon>
        <taxon>Bacillati</taxon>
        <taxon>Actinomycetota</taxon>
        <taxon>Actinomycetes</taxon>
        <taxon>Micromonosporales</taxon>
        <taxon>Micromonosporaceae</taxon>
        <taxon>Couchioplanes</taxon>
    </lineage>
</organism>
<comment type="caution">
    <text evidence="1">The sequence shown here is derived from an EMBL/GenBank/DDBJ whole genome shotgun (WGS) entry which is preliminary data.</text>
</comment>
<proteinExistence type="predicted"/>
<dbReference type="EMBL" id="RJKL01000001">
    <property type="protein sequence ID" value="ROP33598.1"/>
    <property type="molecule type" value="Genomic_DNA"/>
</dbReference>
<accession>A0A3N1GTT0</accession>
<reference evidence="1 2" key="1">
    <citation type="submission" date="2018-11" db="EMBL/GenBank/DDBJ databases">
        <title>Sequencing the genomes of 1000 actinobacteria strains.</title>
        <authorList>
            <person name="Klenk H.-P."/>
        </authorList>
    </citation>
    <scope>NUCLEOTIDE SEQUENCE [LARGE SCALE GENOMIC DNA]</scope>
    <source>
        <strain evidence="1 2">DSM 43634</strain>
    </source>
</reference>